<evidence type="ECO:0000259" key="6">
    <source>
        <dbReference type="PROSITE" id="PS50850"/>
    </source>
</evidence>
<evidence type="ECO:0000256" key="4">
    <source>
        <dbReference type="ARBA" id="ARBA00023136"/>
    </source>
</evidence>
<dbReference type="CDD" id="cd17323">
    <property type="entry name" value="MFS_Tpo1_MDR_like"/>
    <property type="match status" value="1"/>
</dbReference>
<accession>A0A1X6MYG5</accession>
<feature type="transmembrane region" description="Helical" evidence="5">
    <location>
        <begin position="346"/>
        <end position="363"/>
    </location>
</feature>
<gene>
    <name evidence="7" type="ORF">POSPLADRAFT_1046809</name>
</gene>
<name>A0A1X6MYG5_9APHY</name>
<feature type="transmembrane region" description="Helical" evidence="5">
    <location>
        <begin position="187"/>
        <end position="207"/>
    </location>
</feature>
<evidence type="ECO:0000256" key="5">
    <source>
        <dbReference type="SAM" id="Phobius"/>
    </source>
</evidence>
<evidence type="ECO:0000313" key="8">
    <source>
        <dbReference type="Proteomes" id="UP000194127"/>
    </source>
</evidence>
<feature type="transmembrane region" description="Helical" evidence="5">
    <location>
        <begin position="31"/>
        <end position="61"/>
    </location>
</feature>
<protein>
    <recommendedName>
        <fullName evidence="6">Major facilitator superfamily (MFS) profile domain-containing protein</fullName>
    </recommendedName>
</protein>
<keyword evidence="2 5" id="KW-0812">Transmembrane</keyword>
<keyword evidence="3 5" id="KW-1133">Transmembrane helix</keyword>
<feature type="transmembrane region" description="Helical" evidence="5">
    <location>
        <begin position="452"/>
        <end position="471"/>
    </location>
</feature>
<dbReference type="InterPro" id="IPR011701">
    <property type="entry name" value="MFS"/>
</dbReference>
<evidence type="ECO:0000313" key="7">
    <source>
        <dbReference type="EMBL" id="OSX61404.1"/>
    </source>
</evidence>
<evidence type="ECO:0000256" key="3">
    <source>
        <dbReference type="ARBA" id="ARBA00022989"/>
    </source>
</evidence>
<reference evidence="7 8" key="1">
    <citation type="submission" date="2017-04" db="EMBL/GenBank/DDBJ databases">
        <title>Genome Sequence of the Model Brown-Rot Fungus Postia placenta SB12.</title>
        <authorList>
            <consortium name="DOE Joint Genome Institute"/>
            <person name="Gaskell J."/>
            <person name="Kersten P."/>
            <person name="Larrondo L.F."/>
            <person name="Canessa P."/>
            <person name="Martinez D."/>
            <person name="Hibbett D."/>
            <person name="Schmoll M."/>
            <person name="Kubicek C.P."/>
            <person name="Martinez A.T."/>
            <person name="Yadav J."/>
            <person name="Master E."/>
            <person name="Magnuson J.K."/>
            <person name="James T."/>
            <person name="Yaver D."/>
            <person name="Berka R."/>
            <person name="Labutti K."/>
            <person name="Lipzen A."/>
            <person name="Aerts A."/>
            <person name="Barry K."/>
            <person name="Henrissat B."/>
            <person name="Blanchette R."/>
            <person name="Grigoriev I."/>
            <person name="Cullen D."/>
        </authorList>
    </citation>
    <scope>NUCLEOTIDE SEQUENCE [LARGE SCALE GENOMIC DNA]</scope>
    <source>
        <strain evidence="7 8">MAD-698-R-SB12</strain>
    </source>
</reference>
<comment type="subcellular location">
    <subcellularLocation>
        <location evidence="1">Membrane</location>
        <topology evidence="1">Multi-pass membrane protein</topology>
    </subcellularLocation>
</comment>
<keyword evidence="4 5" id="KW-0472">Membrane</keyword>
<dbReference type="RefSeq" id="XP_024338198.1">
    <property type="nucleotide sequence ID" value="XM_024479124.1"/>
</dbReference>
<dbReference type="STRING" id="670580.A0A1X6MYG5"/>
<dbReference type="PANTHER" id="PTHR23502">
    <property type="entry name" value="MAJOR FACILITATOR SUPERFAMILY"/>
    <property type="match status" value="1"/>
</dbReference>
<evidence type="ECO:0000256" key="2">
    <source>
        <dbReference type="ARBA" id="ARBA00022692"/>
    </source>
</evidence>
<dbReference type="InterPro" id="IPR020846">
    <property type="entry name" value="MFS_dom"/>
</dbReference>
<keyword evidence="8" id="KW-1185">Reference proteome</keyword>
<feature type="transmembrane region" description="Helical" evidence="5">
    <location>
        <begin position="292"/>
        <end position="318"/>
    </location>
</feature>
<feature type="transmembrane region" description="Helical" evidence="5">
    <location>
        <begin position="253"/>
        <end position="272"/>
    </location>
</feature>
<dbReference type="GO" id="GO:0005886">
    <property type="term" value="C:plasma membrane"/>
    <property type="evidence" value="ECO:0007669"/>
    <property type="project" value="TreeGrafter"/>
</dbReference>
<evidence type="ECO:0000256" key="1">
    <source>
        <dbReference type="ARBA" id="ARBA00004141"/>
    </source>
</evidence>
<feature type="transmembrane region" description="Helical" evidence="5">
    <location>
        <begin position="67"/>
        <end position="86"/>
    </location>
</feature>
<dbReference type="PANTHER" id="PTHR23502:SF173">
    <property type="entry name" value="MFS-MULTIDRUG-RESISTANCE TRANSPORTER-RELATED"/>
    <property type="match status" value="1"/>
</dbReference>
<sequence length="502" mass="55302">MGAESAELIIVEFDPDDGLNPKNWRRSKRWFMTYIAGLLAFNAGFASSAPVGIVSNILAYFHCSQEVAALTISLFIFGYCVGPLLWGPLSEQYGRRPIFLVAFPIYTAFQVGCALSHNAASLNIFRLLTSIFAAAPLTNSGALISDIWDAKTRGKALAVFTVAPFIGPSFGPVVGGWISQSGTSWRWLFWVLTIFSGACIPAILLFLPETYAPIILANKAQFLRKELGQRKTFRDWVDGTILKPCIMLVQEPMLIATTVYISFVYGCMYLIFEAYPVVFTQEHHLDAGVSGMVYIPIAVPPMSYTHVHATPVLLYYFIFHPRYERAVGACAPSPVPPELRLESAKWGAPLFAIGFFWFGWTSYPSIPFWAPLFASVLLGTATIWIFLALCNYIIDVYLFAAASALAANTVVRSAASAGFPVCPEPRASVFSPLMVSPVALRTPMYERLTPRWASTVIGCFSLSMVPLPFLLTRYGPALRAKSRFSSTMHKSCSWPRSQASGS</sequence>
<dbReference type="SUPFAM" id="SSF103473">
    <property type="entry name" value="MFS general substrate transporter"/>
    <property type="match status" value="1"/>
</dbReference>
<feature type="transmembrane region" description="Helical" evidence="5">
    <location>
        <begin position="98"/>
        <end position="118"/>
    </location>
</feature>
<dbReference type="FunFam" id="1.20.1250.20:FF:000011">
    <property type="entry name" value="MFS multidrug transporter, putative"/>
    <property type="match status" value="1"/>
</dbReference>
<dbReference type="AlphaFoldDB" id="A0A1X6MYG5"/>
<organism evidence="7 8">
    <name type="scientific">Postia placenta MAD-698-R-SB12</name>
    <dbReference type="NCBI Taxonomy" id="670580"/>
    <lineage>
        <taxon>Eukaryota</taxon>
        <taxon>Fungi</taxon>
        <taxon>Dikarya</taxon>
        <taxon>Basidiomycota</taxon>
        <taxon>Agaricomycotina</taxon>
        <taxon>Agaricomycetes</taxon>
        <taxon>Polyporales</taxon>
        <taxon>Adustoporiaceae</taxon>
        <taxon>Rhodonia</taxon>
    </lineage>
</organism>
<feature type="domain" description="Major facilitator superfamily (MFS) profile" evidence="6">
    <location>
        <begin position="32"/>
        <end position="502"/>
    </location>
</feature>
<dbReference type="InterPro" id="IPR036259">
    <property type="entry name" value="MFS_trans_sf"/>
</dbReference>
<dbReference type="GO" id="GO:0022857">
    <property type="term" value="F:transmembrane transporter activity"/>
    <property type="evidence" value="ECO:0007669"/>
    <property type="project" value="InterPro"/>
</dbReference>
<proteinExistence type="predicted"/>
<dbReference type="OrthoDB" id="9986881at2759"/>
<dbReference type="Proteomes" id="UP000194127">
    <property type="component" value="Unassembled WGS sequence"/>
</dbReference>
<feature type="transmembrane region" description="Helical" evidence="5">
    <location>
        <begin position="156"/>
        <end position="175"/>
    </location>
</feature>
<dbReference type="GeneID" id="36324074"/>
<feature type="transmembrane region" description="Helical" evidence="5">
    <location>
        <begin position="124"/>
        <end position="144"/>
    </location>
</feature>
<dbReference type="PROSITE" id="PS50850">
    <property type="entry name" value="MFS"/>
    <property type="match status" value="1"/>
</dbReference>
<dbReference type="Pfam" id="PF07690">
    <property type="entry name" value="MFS_1"/>
    <property type="match status" value="1"/>
</dbReference>
<dbReference type="EMBL" id="KZ110598">
    <property type="protein sequence ID" value="OSX61404.1"/>
    <property type="molecule type" value="Genomic_DNA"/>
</dbReference>
<dbReference type="Gene3D" id="1.20.1250.20">
    <property type="entry name" value="MFS general substrate transporter like domains"/>
    <property type="match status" value="1"/>
</dbReference>